<evidence type="ECO:0000313" key="2">
    <source>
        <dbReference type="Proteomes" id="UP000230066"/>
    </source>
</evidence>
<reference evidence="1" key="1">
    <citation type="submission" date="2019-03" db="EMBL/GenBank/DDBJ databases">
        <title>Improved annotation for the trematode Fasciola hepatica.</title>
        <authorList>
            <person name="Choi Y.-J."/>
            <person name="Martin J."/>
            <person name="Mitreva M."/>
        </authorList>
    </citation>
    <scope>NUCLEOTIDE SEQUENCE [LARGE SCALE GENOMIC DNA]</scope>
</reference>
<gene>
    <name evidence="1" type="ORF">D915_004887</name>
</gene>
<keyword evidence="2" id="KW-1185">Reference proteome</keyword>
<dbReference type="AlphaFoldDB" id="A0A4E0RDB5"/>
<evidence type="ECO:0000313" key="1">
    <source>
        <dbReference type="EMBL" id="THD24381.1"/>
    </source>
</evidence>
<dbReference type="EMBL" id="JXXN02001630">
    <property type="protein sequence ID" value="THD24381.1"/>
    <property type="molecule type" value="Genomic_DNA"/>
</dbReference>
<comment type="caution">
    <text evidence="1">The sequence shown here is derived from an EMBL/GenBank/DDBJ whole genome shotgun (WGS) entry which is preliminary data.</text>
</comment>
<organism evidence="1 2">
    <name type="scientific">Fasciola hepatica</name>
    <name type="common">Liver fluke</name>
    <dbReference type="NCBI Taxonomy" id="6192"/>
    <lineage>
        <taxon>Eukaryota</taxon>
        <taxon>Metazoa</taxon>
        <taxon>Spiralia</taxon>
        <taxon>Lophotrochozoa</taxon>
        <taxon>Platyhelminthes</taxon>
        <taxon>Trematoda</taxon>
        <taxon>Digenea</taxon>
        <taxon>Plagiorchiida</taxon>
        <taxon>Echinostomata</taxon>
        <taxon>Echinostomatoidea</taxon>
        <taxon>Fasciolidae</taxon>
        <taxon>Fasciola</taxon>
    </lineage>
</organism>
<accession>A0A4E0RDB5</accession>
<name>A0A4E0RDB5_FASHE</name>
<dbReference type="Proteomes" id="UP000230066">
    <property type="component" value="Unassembled WGS sequence"/>
</dbReference>
<protein>
    <submittedName>
        <fullName evidence="1">Uncharacterized protein</fullName>
    </submittedName>
</protein>
<sequence>MWLKLRSPSFNHYFRVQSHSFVVDAGIPHGSVLSPTLFLLFINLFSTTFNPIHAFADDATLYYSLPYPTSHHITTNIDCDCCALVTSLISDHEQISSRGPENHVLLNASKTSLLSISLKHHSFSPHLNFDSVLPRFFNSMPFIGLSIISLCWSPYICSLFSHATHKIVFLLRARCFFLNQLTSYCMRLKFVPHFNAAVVGGVVLRVE</sequence>
<proteinExistence type="predicted"/>